<evidence type="ECO:0000313" key="2">
    <source>
        <dbReference type="Proteomes" id="UP000559626"/>
    </source>
</evidence>
<organism evidence="1 2">
    <name type="scientific">Hymenobacter polaris</name>
    <dbReference type="NCBI Taxonomy" id="2682546"/>
    <lineage>
        <taxon>Bacteria</taxon>
        <taxon>Pseudomonadati</taxon>
        <taxon>Bacteroidota</taxon>
        <taxon>Cytophagia</taxon>
        <taxon>Cytophagales</taxon>
        <taxon>Hymenobacteraceae</taxon>
        <taxon>Hymenobacter</taxon>
    </lineage>
</organism>
<gene>
    <name evidence="1" type="ORF">HHL22_13200</name>
</gene>
<evidence type="ECO:0000313" key="1">
    <source>
        <dbReference type="EMBL" id="NML66163.1"/>
    </source>
</evidence>
<dbReference type="RefSeq" id="WP_169531827.1">
    <property type="nucleotide sequence ID" value="NZ_JABBGH010000002.1"/>
</dbReference>
<dbReference type="AlphaFoldDB" id="A0A7Y0FMQ8"/>
<reference evidence="1 2" key="1">
    <citation type="submission" date="2020-04" db="EMBL/GenBank/DDBJ databases">
        <title>Hymenobacter polaris sp. nov., isolated from Arctic soil.</title>
        <authorList>
            <person name="Dahal R.H."/>
        </authorList>
    </citation>
    <scope>NUCLEOTIDE SEQUENCE [LARGE SCALE GENOMIC DNA]</scope>
    <source>
        <strain evidence="1 2">RP-2-7</strain>
    </source>
</reference>
<accession>A0A7Y0FMQ8</accession>
<keyword evidence="2" id="KW-1185">Reference proteome</keyword>
<dbReference type="Proteomes" id="UP000559626">
    <property type="component" value="Unassembled WGS sequence"/>
</dbReference>
<protein>
    <submittedName>
        <fullName evidence="1">Uncharacterized protein</fullName>
    </submittedName>
</protein>
<proteinExistence type="predicted"/>
<name>A0A7Y0FMQ8_9BACT</name>
<dbReference type="EMBL" id="JABBGH010000002">
    <property type="protein sequence ID" value="NML66163.1"/>
    <property type="molecule type" value="Genomic_DNA"/>
</dbReference>
<comment type="caution">
    <text evidence="1">The sequence shown here is derived from an EMBL/GenBank/DDBJ whole genome shotgun (WGS) entry which is preliminary data.</text>
</comment>
<sequence length="135" mass="15181">MNQNIAYLLGAYWHDNNPRDQTARFVQNGIWENGYEVEYLDLVKSIAVGNPVFIKSLFYHNGLKTSVLRLKAKGVVTANQGDGRHLAVDWDTKFEETDLAENKTPGVGRYWDTVERVTEPSHLAALLGFASEEAP</sequence>